<dbReference type="PANTHER" id="PTHR35786">
    <property type="entry name" value="REDOX-SENSING TRANSCRIPTIONAL REPRESSOR REX"/>
    <property type="match status" value="1"/>
</dbReference>
<protein>
    <recommendedName>
        <fullName evidence="6">Redox-sensing transcriptional repressor Rex</fullName>
    </recommendedName>
</protein>
<evidence type="ECO:0000256" key="3">
    <source>
        <dbReference type="ARBA" id="ARBA00023015"/>
    </source>
</evidence>
<evidence type="ECO:0000256" key="5">
    <source>
        <dbReference type="ARBA" id="ARBA00023163"/>
    </source>
</evidence>
<dbReference type="GO" id="GO:0005737">
    <property type="term" value="C:cytoplasm"/>
    <property type="evidence" value="ECO:0007669"/>
    <property type="project" value="UniProtKB-SubCell"/>
</dbReference>
<keyword evidence="4 6" id="KW-0238">DNA-binding</keyword>
<dbReference type="InterPro" id="IPR036291">
    <property type="entry name" value="NAD(P)-bd_dom_sf"/>
</dbReference>
<sequence length="218" mass="22223">MTSLSPSRPTAKIPGPSVARLATYLTALRNRAASGDTVISSAELAKAAGVNALILRKDLSYVGGHGVRGVGYHVNKLIATVAMALHSDSAQVVALAGVGSLGRALISHTSGDPRFSLGALFDDDPALIGTRLDPDGPVIAPLHEIGATGADGEPFDIGVIATADEDAQAVCDAFAQAGVQQILNVTPVSLSPQDGVSIRQIDLALELQLLSFAAAGKR</sequence>
<dbReference type="EMBL" id="BAEE01000045">
    <property type="protein sequence ID" value="GAB09666.1"/>
    <property type="molecule type" value="Genomic_DNA"/>
</dbReference>
<feature type="domain" description="Rex DNA-binding C-terminal" evidence="8">
    <location>
        <begin position="12"/>
        <end position="60"/>
    </location>
</feature>
<proteinExistence type="inferred from homology"/>
<evidence type="ECO:0000259" key="8">
    <source>
        <dbReference type="Pfam" id="PF06971"/>
    </source>
</evidence>
<feature type="DNA-binding region" description="H-T-H motif" evidence="6">
    <location>
        <begin position="23"/>
        <end position="62"/>
    </location>
</feature>
<dbReference type="GO" id="GO:0003700">
    <property type="term" value="F:DNA-binding transcription factor activity"/>
    <property type="evidence" value="ECO:0007669"/>
    <property type="project" value="UniProtKB-UniRule"/>
</dbReference>
<organism evidence="9 10">
    <name type="scientific">Gordonia araii NBRC 100433</name>
    <dbReference type="NCBI Taxonomy" id="1073574"/>
    <lineage>
        <taxon>Bacteria</taxon>
        <taxon>Bacillati</taxon>
        <taxon>Actinomycetota</taxon>
        <taxon>Actinomycetes</taxon>
        <taxon>Mycobacteriales</taxon>
        <taxon>Gordoniaceae</taxon>
        <taxon>Gordonia</taxon>
    </lineage>
</organism>
<dbReference type="InterPro" id="IPR022876">
    <property type="entry name" value="Tscrpt_rep_Rex"/>
</dbReference>
<evidence type="ECO:0000313" key="9">
    <source>
        <dbReference type="EMBL" id="GAB09666.1"/>
    </source>
</evidence>
<dbReference type="InterPro" id="IPR036390">
    <property type="entry name" value="WH_DNA-bd_sf"/>
</dbReference>
<comment type="subunit">
    <text evidence="6">Homodimer.</text>
</comment>
<keyword evidence="10" id="KW-1185">Reference proteome</keyword>
<keyword evidence="6" id="KW-0520">NAD</keyword>
<dbReference type="Pfam" id="PF02629">
    <property type="entry name" value="CoA_binding"/>
    <property type="match status" value="1"/>
</dbReference>
<dbReference type="OrthoDB" id="9784760at2"/>
<accession>G7H1E1</accession>
<comment type="subcellular location">
    <subcellularLocation>
        <location evidence="6">Cytoplasm</location>
    </subcellularLocation>
</comment>
<dbReference type="GO" id="GO:0051775">
    <property type="term" value="P:response to redox state"/>
    <property type="evidence" value="ECO:0007669"/>
    <property type="project" value="InterPro"/>
</dbReference>
<dbReference type="Gene3D" id="1.10.10.10">
    <property type="entry name" value="Winged helix-like DNA-binding domain superfamily/Winged helix DNA-binding domain"/>
    <property type="match status" value="1"/>
</dbReference>
<dbReference type="AlphaFoldDB" id="G7H1E1"/>
<evidence type="ECO:0000256" key="6">
    <source>
        <dbReference type="HAMAP-Rule" id="MF_01131"/>
    </source>
</evidence>
<feature type="domain" description="CoA-binding" evidence="7">
    <location>
        <begin position="91"/>
        <end position="188"/>
    </location>
</feature>
<comment type="caution">
    <text evidence="9">The sequence shown here is derived from an EMBL/GenBank/DDBJ whole genome shotgun (WGS) entry which is preliminary data.</text>
</comment>
<evidence type="ECO:0000256" key="2">
    <source>
        <dbReference type="ARBA" id="ARBA00022491"/>
    </source>
</evidence>
<dbReference type="Proteomes" id="UP000035088">
    <property type="component" value="Unassembled WGS sequence"/>
</dbReference>
<dbReference type="GO" id="GO:0003677">
    <property type="term" value="F:DNA binding"/>
    <property type="evidence" value="ECO:0007669"/>
    <property type="project" value="UniProtKB-UniRule"/>
</dbReference>
<dbReference type="SUPFAM" id="SSF51735">
    <property type="entry name" value="NAD(P)-binding Rossmann-fold domains"/>
    <property type="match status" value="1"/>
</dbReference>
<keyword evidence="5 6" id="KW-0804">Transcription</keyword>
<dbReference type="Gene3D" id="3.40.50.720">
    <property type="entry name" value="NAD(P)-binding Rossmann-like Domain"/>
    <property type="match status" value="1"/>
</dbReference>
<keyword evidence="2 6" id="KW-0678">Repressor</keyword>
<keyword evidence="3 6" id="KW-0805">Transcription regulation</keyword>
<evidence type="ECO:0000259" key="7">
    <source>
        <dbReference type="Pfam" id="PF02629"/>
    </source>
</evidence>
<reference evidence="9 10" key="1">
    <citation type="submission" date="2011-11" db="EMBL/GenBank/DDBJ databases">
        <title>Whole genome shotgun sequence of Gordonia araii NBRC 100433.</title>
        <authorList>
            <person name="Yoshida Y."/>
            <person name="Hosoyama A."/>
            <person name="Tsuchikane K."/>
            <person name="Katsumata H."/>
            <person name="Yamazaki S."/>
            <person name="Fujita N."/>
        </authorList>
    </citation>
    <scope>NUCLEOTIDE SEQUENCE [LARGE SCALE GENOMIC DNA]</scope>
    <source>
        <strain evidence="9 10">NBRC 100433</strain>
    </source>
</reference>
<evidence type="ECO:0000313" key="10">
    <source>
        <dbReference type="Proteomes" id="UP000035088"/>
    </source>
</evidence>
<evidence type="ECO:0000256" key="4">
    <source>
        <dbReference type="ARBA" id="ARBA00023125"/>
    </source>
</evidence>
<keyword evidence="1 6" id="KW-0963">Cytoplasm</keyword>
<dbReference type="SUPFAM" id="SSF46785">
    <property type="entry name" value="Winged helix' DNA-binding domain"/>
    <property type="match status" value="1"/>
</dbReference>
<dbReference type="GO" id="GO:0045892">
    <property type="term" value="P:negative regulation of DNA-templated transcription"/>
    <property type="evidence" value="ECO:0007669"/>
    <property type="project" value="InterPro"/>
</dbReference>
<dbReference type="RefSeq" id="WP_007321741.1">
    <property type="nucleotide sequence ID" value="NZ_BAEE01000045.1"/>
</dbReference>
<gene>
    <name evidence="6 9" type="primary">rex</name>
    <name evidence="9" type="ORF">GOARA_045_00200</name>
</gene>
<dbReference type="Pfam" id="PF06971">
    <property type="entry name" value="Put_DNA-bind_N"/>
    <property type="match status" value="1"/>
</dbReference>
<dbReference type="InterPro" id="IPR003781">
    <property type="entry name" value="CoA-bd"/>
</dbReference>
<comment type="function">
    <text evidence="6">Modulates transcription in response to changes in cellular NADH/NAD(+) redox state.</text>
</comment>
<dbReference type="InterPro" id="IPR036388">
    <property type="entry name" value="WH-like_DNA-bd_sf"/>
</dbReference>
<name>G7H1E1_9ACTN</name>
<feature type="binding site" evidence="6">
    <location>
        <begin position="97"/>
        <end position="102"/>
    </location>
    <ligand>
        <name>NAD(+)</name>
        <dbReference type="ChEBI" id="CHEBI:57540"/>
    </ligand>
</feature>
<dbReference type="HAMAP" id="MF_01131">
    <property type="entry name" value="Rex"/>
    <property type="match status" value="1"/>
</dbReference>
<comment type="similarity">
    <text evidence="6">Belongs to the transcriptional regulatory Rex family.</text>
</comment>
<dbReference type="PANTHER" id="PTHR35786:SF1">
    <property type="entry name" value="REDOX-SENSING TRANSCRIPTIONAL REPRESSOR REX 1"/>
    <property type="match status" value="1"/>
</dbReference>
<dbReference type="NCBIfam" id="NF003995">
    <property type="entry name" value="PRK05472.2-4"/>
    <property type="match status" value="1"/>
</dbReference>
<dbReference type="STRING" id="1073574.GOARA_045_00200"/>
<evidence type="ECO:0000256" key="1">
    <source>
        <dbReference type="ARBA" id="ARBA00022490"/>
    </source>
</evidence>
<dbReference type="InterPro" id="IPR009718">
    <property type="entry name" value="Rex_DNA-bd_C_dom"/>
</dbReference>